<feature type="compositionally biased region" description="Pro residues" evidence="1">
    <location>
        <begin position="440"/>
        <end position="450"/>
    </location>
</feature>
<dbReference type="STRING" id="157072.A0A024TWX5"/>
<evidence type="ECO:0000259" key="2">
    <source>
        <dbReference type="PROSITE" id="PS50211"/>
    </source>
</evidence>
<dbReference type="OrthoDB" id="73948at2759"/>
<dbReference type="VEuPathDB" id="FungiDB:H310_08607"/>
<name>A0A024TWX5_9STRA</name>
<dbReference type="InterPro" id="IPR001194">
    <property type="entry name" value="cDENN_dom"/>
</dbReference>
<dbReference type="PROSITE" id="PS50211">
    <property type="entry name" value="DENN"/>
    <property type="match status" value="1"/>
</dbReference>
<dbReference type="InterPro" id="IPR051696">
    <property type="entry name" value="DENN_Domain_GEFs"/>
</dbReference>
<dbReference type="Pfam" id="PF02141">
    <property type="entry name" value="DENN"/>
    <property type="match status" value="1"/>
</dbReference>
<protein>
    <recommendedName>
        <fullName evidence="2">UDENN domain-containing protein</fullName>
    </recommendedName>
</protein>
<evidence type="ECO:0000256" key="1">
    <source>
        <dbReference type="SAM" id="MobiDB-lite"/>
    </source>
</evidence>
<reference evidence="3" key="1">
    <citation type="submission" date="2013-12" db="EMBL/GenBank/DDBJ databases">
        <title>The Genome Sequence of Aphanomyces invadans NJM9701.</title>
        <authorList>
            <consortium name="The Broad Institute Genomics Platform"/>
            <person name="Russ C."/>
            <person name="Tyler B."/>
            <person name="van West P."/>
            <person name="Dieguez-Uribeondo J."/>
            <person name="Young S.K."/>
            <person name="Zeng Q."/>
            <person name="Gargeya S."/>
            <person name="Fitzgerald M."/>
            <person name="Abouelleil A."/>
            <person name="Alvarado L."/>
            <person name="Chapman S.B."/>
            <person name="Gainer-Dewar J."/>
            <person name="Goldberg J."/>
            <person name="Griggs A."/>
            <person name="Gujja S."/>
            <person name="Hansen M."/>
            <person name="Howarth C."/>
            <person name="Imamovic A."/>
            <person name="Ireland A."/>
            <person name="Larimer J."/>
            <person name="McCowan C."/>
            <person name="Murphy C."/>
            <person name="Pearson M."/>
            <person name="Poon T.W."/>
            <person name="Priest M."/>
            <person name="Roberts A."/>
            <person name="Saif S."/>
            <person name="Shea T."/>
            <person name="Sykes S."/>
            <person name="Wortman J."/>
            <person name="Nusbaum C."/>
            <person name="Birren B."/>
        </authorList>
    </citation>
    <scope>NUCLEOTIDE SEQUENCE [LARGE SCALE GENOMIC DNA]</scope>
    <source>
        <strain evidence="3">NJM9701</strain>
    </source>
</reference>
<dbReference type="EMBL" id="KI913969">
    <property type="protein sequence ID" value="ETV98464.1"/>
    <property type="molecule type" value="Genomic_DNA"/>
</dbReference>
<dbReference type="PANTHER" id="PTHR12296:SF21">
    <property type="entry name" value="DENN DOMAIN-CONTAINING PROTEIN 3"/>
    <property type="match status" value="1"/>
</dbReference>
<dbReference type="InterPro" id="IPR037516">
    <property type="entry name" value="Tripartite_DENN"/>
</dbReference>
<dbReference type="GO" id="GO:0032483">
    <property type="term" value="P:regulation of Rab protein signal transduction"/>
    <property type="evidence" value="ECO:0007669"/>
    <property type="project" value="TreeGrafter"/>
</dbReference>
<feature type="compositionally biased region" description="Low complexity" evidence="1">
    <location>
        <begin position="863"/>
        <end position="872"/>
    </location>
</feature>
<dbReference type="RefSeq" id="XP_008872661.1">
    <property type="nucleotide sequence ID" value="XM_008874439.1"/>
</dbReference>
<dbReference type="PANTHER" id="PTHR12296">
    <property type="entry name" value="DENN DOMAIN-CONTAINING PROTEIN 4"/>
    <property type="match status" value="1"/>
</dbReference>
<organism evidence="3">
    <name type="scientific">Aphanomyces invadans</name>
    <dbReference type="NCBI Taxonomy" id="157072"/>
    <lineage>
        <taxon>Eukaryota</taxon>
        <taxon>Sar</taxon>
        <taxon>Stramenopiles</taxon>
        <taxon>Oomycota</taxon>
        <taxon>Saprolegniomycetes</taxon>
        <taxon>Saprolegniales</taxon>
        <taxon>Verrucalvaceae</taxon>
        <taxon>Aphanomyces</taxon>
    </lineage>
</organism>
<feature type="domain" description="UDENN" evidence="2">
    <location>
        <begin position="904"/>
        <end position="1361"/>
    </location>
</feature>
<sequence length="1406" mass="155377">MNDMQRVAVGLDPTEKRRRHEYQAWAARQNVEGCVMHDTKGSWNSANNSEWTCGRLDQVPPELTQEYAHFQTLPYPGISTTKDELLCSLNAQSTSTPQRSPLPSSLSPADQVLQIFLVHALQNPWGRGWRINWQQFKGLTKYAMLPSSSGGSSLAWDTQKMLAFKGHATCSLGLTYPECLLALAHLFTTTASGTESTLDLPSLHSIVLEATASSTSSLRNTFQRLEFLDSFATTSATTTLVPFSKSLHALMAAFRAPGAPPNRLSFAEFRAFVAAVRLKTTTHVTSQQLAAIFVHEFRADMVHDAGERIKPFHHVHVPIHRLMRGLVHVGMCGVPRFLGLAPHVDAALHDHVVQHHALGHEYAATCTKIVLQAITQALQPVDIDVICCRLPASSAHSFRQAAASLHRTFVTLFQADGGIDYVARCRELVTTTTPLRRRQQPPPSMPPPSPFGASTPDLDVHPIVPHQPRAPQHPLDGADDLLDAIVVEVTDMHGQVDIEFIATQWAAAVDTYERFVATEISSGDDHRPFLLRYATTLTAFAQQLWVHRDAADILELAVEAVRIGSVTFHAYWASLCIATHDHKRASVRDLTILTCVLQWARCLHLHGDFASHQTRHAPDTRLDFSPGLSSPTTPVGHASTTHTIELWSIDPTASAAEFYNAAWRRYVIAIAIHPTDANVVNCVVAQVQLALHLPSGCAAAKDVFHDALDRLASLEIATDDSRALERHIRAVLFVRHEFLGPSTPFKITPFYAYVVAVVFTRVSTTRRGLSPSDLNRVNAQCALPPVAQSTIEWLQATFECTAEGHLTQAGLAQYLIHLATTDPTEFDVAFRALTRDLDDALPRAPSQCFSAIRQHQVRPPPAAVRQPRPTTTFHRRRPLSRFPPLDHSTDAIADCFVVLSGVVLPMTQSQLDASTAATDVRVVVQVTDTLYHPTVTSFCVPDAIATFLYPAPTTVLTAAPPPRWFDTVLTDINGTPVYASTLQFAHPTAACALHSLVVADLRGGDATVAPSWLDTGTTYFVPKCLCFLSRRPAYKTLHHALRQVYRSQHLESKVIAAFLQVPMPTSSAAKTVCTIHSHTFLVHHPQPFSPHDVDFALVFQRLSLDHIVEVRCRDGARTHAAQVLALVVCEKKVAVAATCVAMLTPVLETLRALVHPYFVSQVVYIPVVPEHLSDFLCSPVPFVVGVSAHQLQQAQRDTLDDVIFVNLDTNTISAPPQCPLPRVPDRPKKKLVKALGALCERAAIAVRDETRHVDDTDRLYGLVEDCPVATDDVAWRHEQCDVAAHMDDVWSGLQELVTGFFRSLVRDCKKYCRASPAHQIQFDSKGYLRDFGSTREFCSHFFETQQFQQYIAREMEPGHAPPIHRQLIHQRAGDAMGRIARQPTTGTSRSRQPRDAIHFVVANITD</sequence>
<proteinExistence type="predicted"/>
<evidence type="ECO:0000313" key="3">
    <source>
        <dbReference type="EMBL" id="ETV98464.1"/>
    </source>
</evidence>
<gene>
    <name evidence="3" type="ORF">H310_08607</name>
</gene>
<accession>A0A024TWX5</accession>
<dbReference type="Gene3D" id="3.40.50.11500">
    <property type="match status" value="1"/>
</dbReference>
<dbReference type="Gene3D" id="3.30.450.200">
    <property type="match status" value="1"/>
</dbReference>
<feature type="region of interest" description="Disordered" evidence="1">
    <location>
        <begin position="859"/>
        <end position="880"/>
    </location>
</feature>
<feature type="region of interest" description="Disordered" evidence="1">
    <location>
        <begin position="432"/>
        <end position="456"/>
    </location>
</feature>
<dbReference type="GO" id="GO:0031410">
    <property type="term" value="C:cytoplasmic vesicle"/>
    <property type="evidence" value="ECO:0007669"/>
    <property type="project" value="TreeGrafter"/>
</dbReference>
<dbReference type="InterPro" id="IPR043153">
    <property type="entry name" value="DENN_C"/>
</dbReference>
<dbReference type="eggNOG" id="KOG3569">
    <property type="taxonomic scope" value="Eukaryota"/>
</dbReference>
<dbReference type="GeneID" id="20085657"/>
<dbReference type="SMART" id="SM00799">
    <property type="entry name" value="DENN"/>
    <property type="match status" value="1"/>
</dbReference>